<feature type="transmembrane region" description="Helical" evidence="1">
    <location>
        <begin position="138"/>
        <end position="155"/>
    </location>
</feature>
<keyword evidence="1" id="KW-0812">Transmembrane</keyword>
<dbReference type="KEGG" id="niy:FQ775_01100"/>
<keyword evidence="1" id="KW-1133">Transmembrane helix</keyword>
<evidence type="ECO:0000313" key="3">
    <source>
        <dbReference type="Proteomes" id="UP000321389"/>
    </source>
</evidence>
<dbReference type="OrthoDB" id="7840363at2"/>
<proteinExistence type="predicted"/>
<keyword evidence="1" id="KW-0472">Membrane</keyword>
<reference evidence="2" key="1">
    <citation type="submission" date="2020-04" db="EMBL/GenBank/DDBJ databases">
        <title>Nitratireductor sp. nov. isolated from mangrove soil.</title>
        <authorList>
            <person name="Ye Y."/>
        </authorList>
    </citation>
    <scope>NUCLEOTIDE SEQUENCE</scope>
    <source>
        <strain evidence="2">SY7</strain>
    </source>
</reference>
<dbReference type="AlphaFoldDB" id="A0A5B8KU51"/>
<dbReference type="RefSeq" id="WP_146297729.1">
    <property type="nucleotide sequence ID" value="NZ_CP042301.2"/>
</dbReference>
<accession>A0A5B8KU51</accession>
<name>A0A5B8KU51_9HYPH</name>
<feature type="transmembrane region" description="Helical" evidence="1">
    <location>
        <begin position="108"/>
        <end position="126"/>
    </location>
</feature>
<gene>
    <name evidence="2" type="ORF">FQ775_01100</name>
</gene>
<dbReference type="EMBL" id="CP042301">
    <property type="protein sequence ID" value="QDY99079.1"/>
    <property type="molecule type" value="Genomic_DNA"/>
</dbReference>
<protein>
    <recommendedName>
        <fullName evidence="4">Holin of 3TMs, for gene-transfer release</fullName>
    </recommendedName>
</protein>
<keyword evidence="3" id="KW-1185">Reference proteome</keyword>
<evidence type="ECO:0008006" key="4">
    <source>
        <dbReference type="Google" id="ProtNLM"/>
    </source>
</evidence>
<organism evidence="2 3">
    <name type="scientific">Nitratireductor mangrovi</name>
    <dbReference type="NCBI Taxonomy" id="2599600"/>
    <lineage>
        <taxon>Bacteria</taxon>
        <taxon>Pseudomonadati</taxon>
        <taxon>Pseudomonadota</taxon>
        <taxon>Alphaproteobacteria</taxon>
        <taxon>Hyphomicrobiales</taxon>
        <taxon>Phyllobacteriaceae</taxon>
        <taxon>Nitratireductor</taxon>
    </lineage>
</organism>
<evidence type="ECO:0000313" key="2">
    <source>
        <dbReference type="EMBL" id="QDY99079.1"/>
    </source>
</evidence>
<dbReference type="Proteomes" id="UP000321389">
    <property type="component" value="Chromosome"/>
</dbReference>
<sequence>MSVVGSLIATIATRIGAELVGKAVSGRFGEAGGQLAESVITTVAERLGVDIDEVPAQPEAEIEAAVKETETMMPEMIALWSQGLDGQFALLRQETAAGFWHSAWRWGWMYLLALFWSCYILVFPVLDVLGFAIERIDVAILLTLTTWFISLYMGGHTVKALGESAINAVRSWRGRV</sequence>
<evidence type="ECO:0000256" key="1">
    <source>
        <dbReference type="SAM" id="Phobius"/>
    </source>
</evidence>